<dbReference type="EMBL" id="BGZK01000641">
    <property type="protein sequence ID" value="GBP54166.1"/>
    <property type="molecule type" value="Genomic_DNA"/>
</dbReference>
<dbReference type="InterPro" id="IPR041426">
    <property type="entry name" value="Mos1_HTH"/>
</dbReference>
<proteinExistence type="predicted"/>
<reference evidence="2 3" key="1">
    <citation type="journal article" date="2019" name="Commun. Biol.">
        <title>The bagworm genome reveals a unique fibroin gene that provides high tensile strength.</title>
        <authorList>
            <person name="Kono N."/>
            <person name="Nakamura H."/>
            <person name="Ohtoshi R."/>
            <person name="Tomita M."/>
            <person name="Numata K."/>
            <person name="Arakawa K."/>
        </authorList>
    </citation>
    <scope>NUCLEOTIDE SEQUENCE [LARGE SCALE GENOMIC DNA]</scope>
</reference>
<feature type="domain" description="Mos1 transposase HTH" evidence="1">
    <location>
        <begin position="8"/>
        <end position="54"/>
    </location>
</feature>
<name>A0A4C1WRP9_EUMVA</name>
<organism evidence="2 3">
    <name type="scientific">Eumeta variegata</name>
    <name type="common">Bagworm moth</name>
    <name type="synonym">Eumeta japonica</name>
    <dbReference type="NCBI Taxonomy" id="151549"/>
    <lineage>
        <taxon>Eukaryota</taxon>
        <taxon>Metazoa</taxon>
        <taxon>Ecdysozoa</taxon>
        <taxon>Arthropoda</taxon>
        <taxon>Hexapoda</taxon>
        <taxon>Insecta</taxon>
        <taxon>Pterygota</taxon>
        <taxon>Neoptera</taxon>
        <taxon>Endopterygota</taxon>
        <taxon>Lepidoptera</taxon>
        <taxon>Glossata</taxon>
        <taxon>Ditrysia</taxon>
        <taxon>Tineoidea</taxon>
        <taxon>Psychidae</taxon>
        <taxon>Oiketicinae</taxon>
        <taxon>Eumeta</taxon>
    </lineage>
</organism>
<protein>
    <recommendedName>
        <fullName evidence="1">Mos1 transposase HTH domain-containing protein</fullName>
    </recommendedName>
</protein>
<gene>
    <name evidence="2" type="ORF">EVAR_43191_1</name>
</gene>
<evidence type="ECO:0000313" key="3">
    <source>
        <dbReference type="Proteomes" id="UP000299102"/>
    </source>
</evidence>
<dbReference type="Proteomes" id="UP000299102">
    <property type="component" value="Unassembled WGS sequence"/>
</dbReference>
<sequence>MNESNVGIRYILKLYYEKGKSPAQAAKKICDVRRPNAISVRAAQNWFKRFQSGNFDVKEGVKLHTKNAQIVGQTKNGQRTGNRYNQLRRVSRDFYANAARRCAGAGVVSPGGRVRTTLTTFCSCTTLT</sequence>
<dbReference type="OrthoDB" id="616263at2759"/>
<dbReference type="AlphaFoldDB" id="A0A4C1WRP9"/>
<dbReference type="Pfam" id="PF17906">
    <property type="entry name" value="HTH_48"/>
    <property type="match status" value="1"/>
</dbReference>
<evidence type="ECO:0000313" key="2">
    <source>
        <dbReference type="EMBL" id="GBP54166.1"/>
    </source>
</evidence>
<dbReference type="Gene3D" id="1.10.10.1450">
    <property type="match status" value="1"/>
</dbReference>
<evidence type="ECO:0000259" key="1">
    <source>
        <dbReference type="Pfam" id="PF17906"/>
    </source>
</evidence>
<keyword evidence="3" id="KW-1185">Reference proteome</keyword>
<comment type="caution">
    <text evidence="2">The sequence shown here is derived from an EMBL/GenBank/DDBJ whole genome shotgun (WGS) entry which is preliminary data.</text>
</comment>
<accession>A0A4C1WRP9</accession>